<dbReference type="OrthoDB" id="158402at2"/>
<feature type="transmembrane region" description="Helical" evidence="12">
    <location>
        <begin position="7"/>
        <end position="29"/>
    </location>
</feature>
<gene>
    <name evidence="13" type="ORF">AS030_16295</name>
</gene>
<feature type="transmembrane region" description="Helical" evidence="12">
    <location>
        <begin position="35"/>
        <end position="53"/>
    </location>
</feature>
<comment type="caution">
    <text evidence="13">The sequence shown here is derived from an EMBL/GenBank/DDBJ whole genome shotgun (WGS) entry which is preliminary data.</text>
</comment>
<evidence type="ECO:0000256" key="11">
    <source>
        <dbReference type="ARBA" id="ARBA00023284"/>
    </source>
</evidence>
<comment type="similarity">
    <text evidence="2">Belongs to the DsbB family. BdbC subfamily.</text>
</comment>
<sequence>MNKPLLLGWVTAIIAVLGSLFFSEVLHYVPCTLCWYQRILMYPLAVFLGVAFYHNNSRIASYVLPLSGLGVIVSGYHIALQKVPALKQFEVCSAGVPCSQDYINWLGFITIPMLAFVAFVIITLCMLVLSRREE</sequence>
<keyword evidence="14" id="KW-1185">Reference proteome</keyword>
<evidence type="ECO:0000256" key="9">
    <source>
        <dbReference type="ARBA" id="ARBA00023157"/>
    </source>
</evidence>
<dbReference type="AlphaFoldDB" id="A0A0V8J4N0"/>
<dbReference type="HAMAP" id="MF_00287">
    <property type="entry name" value="BdbC"/>
    <property type="match status" value="1"/>
</dbReference>
<protein>
    <submittedName>
        <fullName evidence="13">2-oxoglutarate dehydrogenase</fullName>
    </submittedName>
</protein>
<name>A0A0V8J4N0_9BACL</name>
<feature type="transmembrane region" description="Helical" evidence="12">
    <location>
        <begin position="105"/>
        <end position="129"/>
    </location>
</feature>
<keyword evidence="10" id="KW-0143">Chaperone</keyword>
<evidence type="ECO:0000256" key="1">
    <source>
        <dbReference type="ARBA" id="ARBA00004141"/>
    </source>
</evidence>
<keyword evidence="5" id="KW-0249">Electron transport</keyword>
<evidence type="ECO:0000256" key="7">
    <source>
        <dbReference type="ARBA" id="ARBA00023002"/>
    </source>
</evidence>
<evidence type="ECO:0000256" key="2">
    <source>
        <dbReference type="ARBA" id="ARBA00007602"/>
    </source>
</evidence>
<dbReference type="InterPro" id="IPR023380">
    <property type="entry name" value="DsbB-like_sf"/>
</dbReference>
<feature type="transmembrane region" description="Helical" evidence="12">
    <location>
        <begin position="60"/>
        <end position="79"/>
    </location>
</feature>
<dbReference type="GO" id="GO:0015035">
    <property type="term" value="F:protein-disulfide reductase activity"/>
    <property type="evidence" value="ECO:0007669"/>
    <property type="project" value="UniProtKB-UniRule"/>
</dbReference>
<dbReference type="PIRSF" id="PIRSF036659">
    <property type="entry name" value="BdbC"/>
    <property type="match status" value="1"/>
</dbReference>
<dbReference type="Gene3D" id="1.20.1550.10">
    <property type="entry name" value="DsbB-like"/>
    <property type="match status" value="1"/>
</dbReference>
<dbReference type="InterPro" id="IPR003752">
    <property type="entry name" value="DiS_bond_form_DsbB/BdbC"/>
</dbReference>
<evidence type="ECO:0000256" key="4">
    <source>
        <dbReference type="ARBA" id="ARBA00022692"/>
    </source>
</evidence>
<keyword evidence="7" id="KW-0560">Oxidoreductase</keyword>
<comment type="subcellular location">
    <subcellularLocation>
        <location evidence="1">Membrane</location>
        <topology evidence="1">Multi-pass membrane protein</topology>
    </subcellularLocation>
</comment>
<evidence type="ECO:0000256" key="3">
    <source>
        <dbReference type="ARBA" id="ARBA00022448"/>
    </source>
</evidence>
<proteinExistence type="inferred from homology"/>
<dbReference type="Pfam" id="PF02600">
    <property type="entry name" value="DsbB"/>
    <property type="match status" value="1"/>
</dbReference>
<evidence type="ECO:0000256" key="5">
    <source>
        <dbReference type="ARBA" id="ARBA00022982"/>
    </source>
</evidence>
<dbReference type="NCBIfam" id="NF002849">
    <property type="entry name" value="PRK03113.1"/>
    <property type="match status" value="1"/>
</dbReference>
<dbReference type="PANTHER" id="PTHR43469">
    <property type="entry name" value="DISULFIDE FORMATION PROTEIN-RELATED"/>
    <property type="match status" value="1"/>
</dbReference>
<dbReference type="Proteomes" id="UP000054099">
    <property type="component" value="Unassembled WGS sequence"/>
</dbReference>
<evidence type="ECO:0000256" key="10">
    <source>
        <dbReference type="ARBA" id="ARBA00023186"/>
    </source>
</evidence>
<keyword evidence="8 12" id="KW-0472">Membrane</keyword>
<dbReference type="SUPFAM" id="SSF158442">
    <property type="entry name" value="DsbB-like"/>
    <property type="match status" value="1"/>
</dbReference>
<keyword evidence="6 12" id="KW-1133">Transmembrane helix</keyword>
<dbReference type="PANTHER" id="PTHR43469:SF1">
    <property type="entry name" value="SPBETA PROPHAGE-DERIVED DISULFIDE BOND FORMATION PROTEIN B"/>
    <property type="match status" value="1"/>
</dbReference>
<reference evidence="13 14" key="1">
    <citation type="journal article" date="2014" name="Antonie Van Leeuwenhoek">
        <title>Fictibacillus enclensis sp. nov., isolated from marine sediment.</title>
        <authorList>
            <person name="Dastager S.G."/>
            <person name="Mawlankar R."/>
            <person name="Srinivasan K."/>
            <person name="Tang S.K."/>
            <person name="Lee J.C."/>
            <person name="Ramana V.V."/>
            <person name="Shouche Y.S."/>
        </authorList>
    </citation>
    <scope>NUCLEOTIDE SEQUENCE [LARGE SCALE GENOMIC DNA]</scope>
    <source>
        <strain evidence="13 14">NIO-1003</strain>
    </source>
</reference>
<evidence type="ECO:0000256" key="6">
    <source>
        <dbReference type="ARBA" id="ARBA00022989"/>
    </source>
</evidence>
<dbReference type="RefSeq" id="WP_061973508.1">
    <property type="nucleotide sequence ID" value="NZ_CP126109.1"/>
</dbReference>
<keyword evidence="3" id="KW-0813">Transport</keyword>
<keyword evidence="11" id="KW-0676">Redox-active center</keyword>
<dbReference type="EMBL" id="LNQN01000005">
    <property type="protein sequence ID" value="KSU81848.1"/>
    <property type="molecule type" value="Genomic_DNA"/>
</dbReference>
<keyword evidence="9" id="KW-1015">Disulfide bond</keyword>
<evidence type="ECO:0000256" key="8">
    <source>
        <dbReference type="ARBA" id="ARBA00023136"/>
    </source>
</evidence>
<accession>A0A0V8J4N0</accession>
<dbReference type="InterPro" id="IPR012187">
    <property type="entry name" value="Disulphide_bond_form_BdbC"/>
</dbReference>
<evidence type="ECO:0000313" key="13">
    <source>
        <dbReference type="EMBL" id="KSU81848.1"/>
    </source>
</evidence>
<keyword evidence="4 12" id="KW-0812">Transmembrane</keyword>
<evidence type="ECO:0000256" key="12">
    <source>
        <dbReference type="SAM" id="Phobius"/>
    </source>
</evidence>
<organism evidence="13 14">
    <name type="scientific">Fictibacillus enclensis</name>
    <dbReference type="NCBI Taxonomy" id="1017270"/>
    <lineage>
        <taxon>Bacteria</taxon>
        <taxon>Bacillati</taxon>
        <taxon>Bacillota</taxon>
        <taxon>Bacilli</taxon>
        <taxon>Bacillales</taxon>
        <taxon>Fictibacillaceae</taxon>
        <taxon>Fictibacillus</taxon>
    </lineage>
</organism>
<dbReference type="GO" id="GO:0005886">
    <property type="term" value="C:plasma membrane"/>
    <property type="evidence" value="ECO:0007669"/>
    <property type="project" value="UniProtKB-SubCell"/>
</dbReference>
<dbReference type="GO" id="GO:0006457">
    <property type="term" value="P:protein folding"/>
    <property type="evidence" value="ECO:0007669"/>
    <property type="project" value="InterPro"/>
</dbReference>
<evidence type="ECO:0000313" key="14">
    <source>
        <dbReference type="Proteomes" id="UP000054099"/>
    </source>
</evidence>